<dbReference type="InterPro" id="IPR027417">
    <property type="entry name" value="P-loop_NTPase"/>
</dbReference>
<dbReference type="Gene3D" id="3.40.50.300">
    <property type="entry name" value="P-loop containing nucleotide triphosphate hydrolases"/>
    <property type="match status" value="1"/>
</dbReference>
<protein>
    <recommendedName>
        <fullName evidence="4">Small monomeric GTPase</fullName>
    </recommendedName>
</protein>
<sequence>MQDESPEGGRFKKEVFLEGQSHLLLIRDEGGPPDQQFSHWVDGVIFVFSLDSEDSFNVVYEYFSRLSTYRTLSDIPIFLVGTQDSNCESCPRIVDDIQARRLANELGRCPYYETCATYGLNVERVFQDGNFLNN</sequence>
<dbReference type="AlphaFoldDB" id="A0A448XTA3"/>
<proteinExistence type="predicted"/>
<organism evidence="2 3">
    <name type="scientific">Protopolystoma xenopodis</name>
    <dbReference type="NCBI Taxonomy" id="117903"/>
    <lineage>
        <taxon>Eukaryota</taxon>
        <taxon>Metazoa</taxon>
        <taxon>Spiralia</taxon>
        <taxon>Lophotrochozoa</taxon>
        <taxon>Platyhelminthes</taxon>
        <taxon>Monogenea</taxon>
        <taxon>Polyopisthocotylea</taxon>
        <taxon>Polystomatidea</taxon>
        <taxon>Polystomatidae</taxon>
        <taxon>Protopolystoma</taxon>
    </lineage>
</organism>
<dbReference type="PROSITE" id="PS51419">
    <property type="entry name" value="RAB"/>
    <property type="match status" value="1"/>
</dbReference>
<dbReference type="OrthoDB" id="6136903at2759"/>
<dbReference type="Proteomes" id="UP000784294">
    <property type="component" value="Unassembled WGS sequence"/>
</dbReference>
<accession>A0A448XTA3</accession>
<dbReference type="GO" id="GO:0005096">
    <property type="term" value="F:GTPase activator activity"/>
    <property type="evidence" value="ECO:0007669"/>
    <property type="project" value="TreeGrafter"/>
</dbReference>
<dbReference type="GO" id="GO:0003924">
    <property type="term" value="F:GTPase activity"/>
    <property type="evidence" value="ECO:0007669"/>
    <property type="project" value="InterPro"/>
</dbReference>
<comment type="caution">
    <text evidence="2">The sequence shown here is derived from an EMBL/GenBank/DDBJ whole genome shotgun (WGS) entry which is preliminary data.</text>
</comment>
<dbReference type="InterPro" id="IPR001806">
    <property type="entry name" value="Small_GTPase"/>
</dbReference>
<dbReference type="EMBL" id="CAAALY010299381">
    <property type="protein sequence ID" value="VEL44445.1"/>
    <property type="molecule type" value="Genomic_DNA"/>
</dbReference>
<reference evidence="2" key="1">
    <citation type="submission" date="2018-11" db="EMBL/GenBank/DDBJ databases">
        <authorList>
            <consortium name="Pathogen Informatics"/>
        </authorList>
    </citation>
    <scope>NUCLEOTIDE SEQUENCE</scope>
</reference>
<dbReference type="GO" id="GO:0008270">
    <property type="term" value="F:zinc ion binding"/>
    <property type="evidence" value="ECO:0007669"/>
    <property type="project" value="UniProtKB-KW"/>
</dbReference>
<dbReference type="PROSITE" id="PS51421">
    <property type="entry name" value="RAS"/>
    <property type="match status" value="1"/>
</dbReference>
<gene>
    <name evidence="2" type="ORF">PXEA_LOCUS37885</name>
</gene>
<keyword evidence="1" id="KW-0479">Metal-binding</keyword>
<dbReference type="SMART" id="SM00173">
    <property type="entry name" value="RAS"/>
    <property type="match status" value="1"/>
</dbReference>
<dbReference type="SUPFAM" id="SSF52540">
    <property type="entry name" value="P-loop containing nucleoside triphosphate hydrolases"/>
    <property type="match status" value="1"/>
</dbReference>
<evidence type="ECO:0000313" key="3">
    <source>
        <dbReference type="Proteomes" id="UP000784294"/>
    </source>
</evidence>
<dbReference type="PANTHER" id="PTHR45819">
    <property type="entry name" value="CENTAURIN-GAMMA-1A"/>
    <property type="match status" value="1"/>
</dbReference>
<keyword evidence="3" id="KW-1185">Reference proteome</keyword>
<evidence type="ECO:0008006" key="4">
    <source>
        <dbReference type="Google" id="ProtNLM"/>
    </source>
</evidence>
<name>A0A448XTA3_9PLAT</name>
<dbReference type="InterPro" id="IPR051282">
    <property type="entry name" value="Arf-GAP_GTPase_ANK_PH"/>
</dbReference>
<dbReference type="GO" id="GO:0005525">
    <property type="term" value="F:GTP binding"/>
    <property type="evidence" value="ECO:0007669"/>
    <property type="project" value="InterPro"/>
</dbReference>
<keyword evidence="1" id="KW-0863">Zinc-finger</keyword>
<keyword evidence="1" id="KW-0862">Zinc</keyword>
<evidence type="ECO:0000256" key="1">
    <source>
        <dbReference type="ARBA" id="ARBA00022771"/>
    </source>
</evidence>
<evidence type="ECO:0000313" key="2">
    <source>
        <dbReference type="EMBL" id="VEL44445.1"/>
    </source>
</evidence>
<dbReference type="Pfam" id="PF00071">
    <property type="entry name" value="Ras"/>
    <property type="match status" value="1"/>
</dbReference>
<dbReference type="PANTHER" id="PTHR45819:SF5">
    <property type="entry name" value="CENTAURIN-GAMMA-1A"/>
    <property type="match status" value="1"/>
</dbReference>